<name>A0A077EE23_9FLAO</name>
<dbReference type="InterPro" id="IPR031165">
    <property type="entry name" value="GNAT_YJDJ"/>
</dbReference>
<dbReference type="HOGENOM" id="CLU_132888_2_1_10"/>
<dbReference type="InterPro" id="IPR000182">
    <property type="entry name" value="GNAT_dom"/>
</dbReference>
<feature type="domain" description="N-acetyltransferase" evidence="1">
    <location>
        <begin position="1"/>
        <end position="93"/>
    </location>
</feature>
<protein>
    <submittedName>
        <fullName evidence="3">Acetyltransferase, GNAT family</fullName>
    </submittedName>
</protein>
<dbReference type="PROSITE" id="PS51729">
    <property type="entry name" value="GNAT_YJDJ"/>
    <property type="match status" value="1"/>
</dbReference>
<reference evidence="3" key="2">
    <citation type="journal article" date="2015" name="Genome Biol. Evol.">
        <title>Complete Genome Sequence and Transcriptomic Analysis of the Novel Pathogen Elizabethkingia anophelis in Response to Oxidative Stress.</title>
        <authorList>
            <person name="Li Y."/>
            <person name="Liu Y."/>
            <person name="Chew S.C."/>
            <person name="Tay M."/>
            <person name="Salido M.M."/>
            <person name="Teo J."/>
            <person name="Lauro F.M."/>
            <person name="Givskov M."/>
            <person name="Yang L."/>
        </authorList>
    </citation>
    <scope>NUCLEOTIDE SEQUENCE</scope>
    <source>
        <strain evidence="3">NUHP1</strain>
    </source>
</reference>
<gene>
    <name evidence="3" type="ORF">BD94_2036</name>
</gene>
<dbReference type="InterPro" id="IPR016181">
    <property type="entry name" value="Acyl_CoA_acyltransferase"/>
</dbReference>
<accession>A0A077EE23</accession>
<evidence type="ECO:0000313" key="4">
    <source>
        <dbReference type="Proteomes" id="UP000028933"/>
    </source>
</evidence>
<dbReference type="eggNOG" id="COG2388">
    <property type="taxonomic scope" value="Bacteria"/>
</dbReference>
<dbReference type="GO" id="GO:0016747">
    <property type="term" value="F:acyltransferase activity, transferring groups other than amino-acyl groups"/>
    <property type="evidence" value="ECO:0007669"/>
    <property type="project" value="InterPro"/>
</dbReference>
<feature type="domain" description="N-acetyltransferase" evidence="2">
    <location>
        <begin position="6"/>
        <end position="93"/>
    </location>
</feature>
<dbReference type="Gene3D" id="3.40.630.30">
    <property type="match status" value="1"/>
</dbReference>
<dbReference type="RefSeq" id="WP_021346905.1">
    <property type="nucleotide sequence ID" value="NZ_CP007547.1"/>
</dbReference>
<keyword evidence="3" id="KW-0808">Transferase</keyword>
<dbReference type="InterPro" id="IPR045057">
    <property type="entry name" value="Gcn5-rel_NAT"/>
</dbReference>
<dbReference type="CDD" id="cd04301">
    <property type="entry name" value="NAT_SF"/>
    <property type="match status" value="1"/>
</dbReference>
<reference evidence="3" key="1">
    <citation type="journal article" date="2013" name="Lancet">
        <title>First case of E anophelis outbreak in an intensive-care unit.</title>
        <authorList>
            <person name="Teo J."/>
            <person name="Tan S.Y."/>
            <person name="Tay M."/>
            <person name="Ding Y."/>
            <person name="Kjelleberg S."/>
            <person name="Givskov M."/>
            <person name="Lin R.T."/>
            <person name="Yang L."/>
        </authorList>
    </citation>
    <scope>NUCLEOTIDE SEQUENCE [LARGE SCALE GENOMIC DNA]</scope>
    <source>
        <strain evidence="3">NUHP1</strain>
    </source>
</reference>
<proteinExistence type="predicted"/>
<evidence type="ECO:0000259" key="2">
    <source>
        <dbReference type="PROSITE" id="PS51729"/>
    </source>
</evidence>
<evidence type="ECO:0000259" key="1">
    <source>
        <dbReference type="PROSITE" id="PS51186"/>
    </source>
</evidence>
<dbReference type="PROSITE" id="PS51186">
    <property type="entry name" value="GNAT"/>
    <property type="match status" value="1"/>
</dbReference>
<dbReference type="STRING" id="1338011.BD94_2036"/>
<dbReference type="PANTHER" id="PTHR31435:SF10">
    <property type="entry name" value="BSR4717 PROTEIN"/>
    <property type="match status" value="1"/>
</dbReference>
<evidence type="ECO:0000313" key="3">
    <source>
        <dbReference type="EMBL" id="AIL45811.1"/>
    </source>
</evidence>
<dbReference type="PANTHER" id="PTHR31435">
    <property type="entry name" value="PROTEIN NATD1"/>
    <property type="match status" value="1"/>
</dbReference>
<dbReference type="EMBL" id="CP007547">
    <property type="protein sequence ID" value="AIL45811.1"/>
    <property type="molecule type" value="Genomic_DNA"/>
</dbReference>
<dbReference type="AlphaFoldDB" id="A0A077EE23"/>
<dbReference type="KEGG" id="eao:BD94_2036"/>
<sequence>MEIKHRREGSKGVFEAIEYDRVVGLMTYSVAGEDKIIIDHTEVDEAFGGRGIGKQLVNAGVDYARENNIKIIPLCPYANRVLHSSDEYKDILA</sequence>
<dbReference type="Pfam" id="PF14542">
    <property type="entry name" value="Acetyltransf_CG"/>
    <property type="match status" value="1"/>
</dbReference>
<dbReference type="SUPFAM" id="SSF55729">
    <property type="entry name" value="Acyl-CoA N-acyltransferases (Nat)"/>
    <property type="match status" value="1"/>
</dbReference>
<dbReference type="Proteomes" id="UP000028933">
    <property type="component" value="Chromosome"/>
</dbReference>
<organism evidence="3 4">
    <name type="scientific">Elizabethkingia anophelis NUHP1</name>
    <dbReference type="NCBI Taxonomy" id="1338011"/>
    <lineage>
        <taxon>Bacteria</taxon>
        <taxon>Pseudomonadati</taxon>
        <taxon>Bacteroidota</taxon>
        <taxon>Flavobacteriia</taxon>
        <taxon>Flavobacteriales</taxon>
        <taxon>Weeksellaceae</taxon>
        <taxon>Elizabethkingia</taxon>
    </lineage>
</organism>